<dbReference type="PANTHER" id="PTHR22789">
    <property type="entry name" value="FUCULOSE PHOSPHATE ALDOLASE"/>
    <property type="match status" value="1"/>
</dbReference>
<dbReference type="Gene3D" id="3.40.225.10">
    <property type="entry name" value="Class II aldolase/adducin N-terminal domain"/>
    <property type="match status" value="1"/>
</dbReference>
<evidence type="ECO:0000256" key="1">
    <source>
        <dbReference type="ARBA" id="ARBA00022723"/>
    </source>
</evidence>
<reference evidence="5" key="1">
    <citation type="submission" date="2016-10" db="EMBL/GenBank/DDBJ databases">
        <authorList>
            <person name="Varghese N."/>
            <person name="Submissions S."/>
        </authorList>
    </citation>
    <scope>NUCLEOTIDE SEQUENCE [LARGE SCALE GENOMIC DNA]</scope>
    <source>
        <strain evidence="5">DSM 21368</strain>
    </source>
</reference>
<dbReference type="GO" id="GO:0046872">
    <property type="term" value="F:metal ion binding"/>
    <property type="evidence" value="ECO:0007669"/>
    <property type="project" value="UniProtKB-KW"/>
</dbReference>
<protein>
    <submittedName>
        <fullName evidence="4">L-fuculose-phosphate aldolase</fullName>
    </submittedName>
</protein>
<dbReference type="AlphaFoldDB" id="A0A1H5KL08"/>
<evidence type="ECO:0000256" key="2">
    <source>
        <dbReference type="ARBA" id="ARBA00023239"/>
    </source>
</evidence>
<dbReference type="Proteomes" id="UP000199220">
    <property type="component" value="Unassembled WGS sequence"/>
</dbReference>
<dbReference type="STRING" id="648782.SAMN04488554_2288"/>
<dbReference type="EMBL" id="FNTX01000002">
    <property type="protein sequence ID" value="SEE64668.1"/>
    <property type="molecule type" value="Genomic_DNA"/>
</dbReference>
<dbReference type="Pfam" id="PF00596">
    <property type="entry name" value="Aldolase_II"/>
    <property type="match status" value="1"/>
</dbReference>
<feature type="domain" description="Class II aldolase/adducin N-terminal" evidence="3">
    <location>
        <begin position="9"/>
        <end position="191"/>
    </location>
</feature>
<dbReference type="InterPro" id="IPR050197">
    <property type="entry name" value="Aldolase_class_II_sugar_metab"/>
</dbReference>
<dbReference type="PANTHER" id="PTHR22789:SF0">
    <property type="entry name" value="3-OXO-TETRONATE 4-PHOSPHATE DECARBOXYLASE-RELATED"/>
    <property type="match status" value="1"/>
</dbReference>
<evidence type="ECO:0000313" key="4">
    <source>
        <dbReference type="EMBL" id="SEE64668.1"/>
    </source>
</evidence>
<keyword evidence="2" id="KW-0456">Lyase</keyword>
<dbReference type="GO" id="GO:0016832">
    <property type="term" value="F:aldehyde-lyase activity"/>
    <property type="evidence" value="ECO:0007669"/>
    <property type="project" value="TreeGrafter"/>
</dbReference>
<gene>
    <name evidence="4" type="ORF">SAMN04488554_2288</name>
</gene>
<dbReference type="OrthoDB" id="9786287at2"/>
<keyword evidence="1" id="KW-0479">Metal-binding</keyword>
<dbReference type="GO" id="GO:0005829">
    <property type="term" value="C:cytosol"/>
    <property type="evidence" value="ECO:0007669"/>
    <property type="project" value="TreeGrafter"/>
</dbReference>
<dbReference type="InterPro" id="IPR036409">
    <property type="entry name" value="Aldolase_II/adducin_N_sf"/>
</dbReference>
<dbReference type="SUPFAM" id="SSF53639">
    <property type="entry name" value="AraD/HMP-PK domain-like"/>
    <property type="match status" value="1"/>
</dbReference>
<keyword evidence="5" id="KW-1185">Reference proteome</keyword>
<dbReference type="RefSeq" id="WP_089773271.1">
    <property type="nucleotide sequence ID" value="NZ_FNTX01000002.1"/>
</dbReference>
<dbReference type="InterPro" id="IPR001303">
    <property type="entry name" value="Aldolase_II/adducin_N"/>
</dbReference>
<accession>A0A1H5KL08</accession>
<proteinExistence type="predicted"/>
<dbReference type="SMART" id="SM01007">
    <property type="entry name" value="Aldolase_II"/>
    <property type="match status" value="1"/>
</dbReference>
<dbReference type="GO" id="GO:0019323">
    <property type="term" value="P:pentose catabolic process"/>
    <property type="evidence" value="ECO:0007669"/>
    <property type="project" value="TreeGrafter"/>
</dbReference>
<evidence type="ECO:0000259" key="3">
    <source>
        <dbReference type="SMART" id="SM01007"/>
    </source>
</evidence>
<name>A0A1H5KL08_9MICO</name>
<sequence length="220" mass="23342">MNLGTTPARELASAGIELTEAGLSPGSSGNASVRIGAEMWISPSGVRLGRLDPEKMSRISLDADTWGEHVGGPRPSKEVPLHLAMYRREASTTCVVHLHSPACVALACLPPDSATNALAPLTPYPVMRLGQVPLVPYAAPGNPAQAEHVAALDLPFRAALLGNHGSLVAGEDVRTAVERTLELEDAAQLDVATRHLPDRVVLDRDQIAELVHTYGSPWTF</sequence>
<organism evidence="4 5">
    <name type="scientific">Ruania alba</name>
    <dbReference type="NCBI Taxonomy" id="648782"/>
    <lineage>
        <taxon>Bacteria</taxon>
        <taxon>Bacillati</taxon>
        <taxon>Actinomycetota</taxon>
        <taxon>Actinomycetes</taxon>
        <taxon>Micrococcales</taxon>
        <taxon>Ruaniaceae</taxon>
        <taxon>Ruania</taxon>
    </lineage>
</organism>
<evidence type="ECO:0000313" key="5">
    <source>
        <dbReference type="Proteomes" id="UP000199220"/>
    </source>
</evidence>